<feature type="transmembrane region" description="Helical" evidence="1">
    <location>
        <begin position="126"/>
        <end position="145"/>
    </location>
</feature>
<dbReference type="EMBL" id="BQNB010021677">
    <property type="protein sequence ID" value="GJU08900.1"/>
    <property type="molecule type" value="Genomic_DNA"/>
</dbReference>
<evidence type="ECO:0000313" key="2">
    <source>
        <dbReference type="EMBL" id="GJU08900.1"/>
    </source>
</evidence>
<keyword evidence="3" id="KW-1185">Reference proteome</keyword>
<name>A0ABQ5JAD9_9ASTR</name>
<reference evidence="2" key="2">
    <citation type="submission" date="2022-01" db="EMBL/GenBank/DDBJ databases">
        <authorList>
            <person name="Yamashiro T."/>
            <person name="Shiraishi A."/>
            <person name="Satake H."/>
            <person name="Nakayama K."/>
        </authorList>
    </citation>
    <scope>NUCLEOTIDE SEQUENCE</scope>
</reference>
<dbReference type="Proteomes" id="UP001151760">
    <property type="component" value="Unassembled WGS sequence"/>
</dbReference>
<evidence type="ECO:0000256" key="1">
    <source>
        <dbReference type="SAM" id="Phobius"/>
    </source>
</evidence>
<comment type="caution">
    <text evidence="2">The sequence shown here is derived from an EMBL/GenBank/DDBJ whole genome shotgun (WGS) entry which is preliminary data.</text>
</comment>
<feature type="transmembrane region" description="Helical" evidence="1">
    <location>
        <begin position="165"/>
        <end position="185"/>
    </location>
</feature>
<proteinExistence type="predicted"/>
<accession>A0ABQ5JAD9</accession>
<reference evidence="2" key="1">
    <citation type="journal article" date="2022" name="Int. J. Mol. Sci.">
        <title>Draft Genome of Tanacetum Coccineum: Genomic Comparison of Closely Related Tanacetum-Family Plants.</title>
        <authorList>
            <person name="Yamashiro T."/>
            <person name="Shiraishi A."/>
            <person name="Nakayama K."/>
            <person name="Satake H."/>
        </authorList>
    </citation>
    <scope>NUCLEOTIDE SEQUENCE</scope>
</reference>
<evidence type="ECO:0000313" key="3">
    <source>
        <dbReference type="Proteomes" id="UP001151760"/>
    </source>
</evidence>
<keyword evidence="1" id="KW-0472">Membrane</keyword>
<keyword evidence="1" id="KW-1133">Transmembrane helix</keyword>
<organism evidence="2 3">
    <name type="scientific">Tanacetum coccineum</name>
    <dbReference type="NCBI Taxonomy" id="301880"/>
    <lineage>
        <taxon>Eukaryota</taxon>
        <taxon>Viridiplantae</taxon>
        <taxon>Streptophyta</taxon>
        <taxon>Embryophyta</taxon>
        <taxon>Tracheophyta</taxon>
        <taxon>Spermatophyta</taxon>
        <taxon>Magnoliopsida</taxon>
        <taxon>eudicotyledons</taxon>
        <taxon>Gunneridae</taxon>
        <taxon>Pentapetalae</taxon>
        <taxon>asterids</taxon>
        <taxon>campanulids</taxon>
        <taxon>Asterales</taxon>
        <taxon>Asteraceae</taxon>
        <taxon>Asteroideae</taxon>
        <taxon>Anthemideae</taxon>
        <taxon>Anthemidinae</taxon>
        <taxon>Tanacetum</taxon>
    </lineage>
</organism>
<gene>
    <name evidence="2" type="ORF">Tco_1125330</name>
</gene>
<protein>
    <submittedName>
        <fullName evidence="2">Uncharacterized protein</fullName>
    </submittedName>
</protein>
<sequence length="212" mass="22916">MISTGSSTKLSLSSSRSSFIGMTRDSSDKHFFRLETWKVLWTLLSSSGSSSLYATGPIRSRILKGPILQALSNLYYFLRGFMEFSGPITSSGWPFVSTVLGQMAHLVASITLNSASIRPEGFLSSVLLWLVIIVAVVGVGVTVVVAVESSSIVKLSLTCLLKEILLSPGVPIVLSAFAIVAHWCFRSAVTQSAISFLGQLESWLVLQMLMSF</sequence>
<keyword evidence="1" id="KW-0812">Transmembrane</keyword>